<dbReference type="AlphaFoldDB" id="A0A1S6HTI3"/>
<organism evidence="1 2">
    <name type="scientific">Shewanella psychrophila</name>
    <dbReference type="NCBI Taxonomy" id="225848"/>
    <lineage>
        <taxon>Bacteria</taxon>
        <taxon>Pseudomonadati</taxon>
        <taxon>Pseudomonadota</taxon>
        <taxon>Gammaproteobacteria</taxon>
        <taxon>Alteromonadales</taxon>
        <taxon>Shewanellaceae</taxon>
        <taxon>Shewanella</taxon>
    </lineage>
</organism>
<dbReference type="KEGG" id="spsw:Sps_03749"/>
<protein>
    <submittedName>
        <fullName evidence="1">Uncharacterized protein</fullName>
    </submittedName>
</protein>
<accession>A0A1S6HTI3</accession>
<dbReference type="Proteomes" id="UP000189545">
    <property type="component" value="Chromosome"/>
</dbReference>
<sequence length="69" mass="7735">MYLCINPYTYKNGSRIVFRVKGKSEDDGVKLGRCDAGETKMMAAPAEAETVLKQGRGSRVKVRDQLKLR</sequence>
<dbReference type="EMBL" id="CP014782">
    <property type="protein sequence ID" value="AQS38866.1"/>
    <property type="molecule type" value="Genomic_DNA"/>
</dbReference>
<evidence type="ECO:0000313" key="1">
    <source>
        <dbReference type="EMBL" id="AQS38866.1"/>
    </source>
</evidence>
<evidence type="ECO:0000313" key="2">
    <source>
        <dbReference type="Proteomes" id="UP000189545"/>
    </source>
</evidence>
<name>A0A1S6HTI3_9GAMM</name>
<reference evidence="1 2" key="1">
    <citation type="submission" date="2016-03" db="EMBL/GenBank/DDBJ databases">
        <title>Complete genome sequence of Shewanella psychrophila WP2, a deep sea bacterium isolated from west Pacific sediment.</title>
        <authorList>
            <person name="Xu G."/>
            <person name="Jian H."/>
        </authorList>
    </citation>
    <scope>NUCLEOTIDE SEQUENCE [LARGE SCALE GENOMIC DNA]</scope>
    <source>
        <strain evidence="1 2">WP2</strain>
    </source>
</reference>
<gene>
    <name evidence="1" type="ORF">Sps_03749</name>
</gene>
<keyword evidence="2" id="KW-1185">Reference proteome</keyword>
<proteinExistence type="predicted"/>